<dbReference type="RefSeq" id="WP_035517618.1">
    <property type="nucleotide sequence ID" value="NZ_KN234784.1"/>
</dbReference>
<reference evidence="2 3" key="1">
    <citation type="journal article" date="2014" name="Genome Announc.">
        <title>Genome Sequence of Gammaproteobacterial Pseudohaliea rubra Type Strain DSM 19751, Isolated from Coastal Seawater of the Mediterranean Sea.</title>
        <authorList>
            <person name="Spring S."/>
            <person name="Fiebig A."/>
            <person name="Riedel T."/>
            <person name="Goker M."/>
            <person name="Klenk H.P."/>
        </authorList>
    </citation>
    <scope>NUCLEOTIDE SEQUENCE [LARGE SCALE GENOMIC DNA]</scope>
    <source>
        <strain evidence="2 3">DSM 19751</strain>
    </source>
</reference>
<dbReference type="Pfam" id="PF13575">
    <property type="entry name" value="DUF4135"/>
    <property type="match status" value="1"/>
</dbReference>
<dbReference type="SUPFAM" id="SSF158745">
    <property type="entry name" value="LanC-like"/>
    <property type="match status" value="1"/>
</dbReference>
<evidence type="ECO:0000313" key="2">
    <source>
        <dbReference type="EMBL" id="KGE03280.1"/>
    </source>
</evidence>
<dbReference type="GO" id="GO:0031179">
    <property type="term" value="P:peptide modification"/>
    <property type="evidence" value="ECO:0007669"/>
    <property type="project" value="InterPro"/>
</dbReference>
<dbReference type="NCBIfam" id="TIGR03897">
    <property type="entry name" value="lanti_2_LanM"/>
    <property type="match status" value="1"/>
</dbReference>
<dbReference type="HOGENOM" id="CLU_292534_0_0_6"/>
<evidence type="ECO:0000259" key="1">
    <source>
        <dbReference type="Pfam" id="PF13575"/>
    </source>
</evidence>
<dbReference type="PIRSF" id="PIRSF037228">
    <property type="entry name" value="Lant_mod_RumM"/>
    <property type="match status" value="1"/>
</dbReference>
<dbReference type="SMART" id="SM01260">
    <property type="entry name" value="LANC_like"/>
    <property type="match status" value="1"/>
</dbReference>
<dbReference type="InterPro" id="IPR025410">
    <property type="entry name" value="Lant_dehyd"/>
</dbReference>
<sequence length="1041" mass="113884">MLDEPDIINVAERALTPLEQLSLGGCSSAADEKETARHVLAWAEALGGQQALERRLRELNQATPEALCSLAVPAATIRGLPWVGDFNRFYHRVAWTAPPMADVYAVPFAAIINAWVEAVSRPLRDESLSCSELNDLTWTSLKQALANDLSTILAPALQTEYHLFSLHEMPGLDHASSQRMAAFYRAQMSDGMATFFHRFPMALRHVASAGARWLATSESFASRLREDAQELQERWPFCQWDRLKAVSLGLSDAHDGGKTVVEMVFDEGSVFYKPKPLHSEAFFGNYLDFLMATGCAEPGSLVAVDLIVKDDYGWARGVRRHRFENEGDLVTYFENAGALLGALYVAGGTDVHVENLIACATAPVMIDAETLFHPPVSVNGEDSAALAVNRELFTESIIRTGLLPWWKLSASGQPLDVGGLTGGAQPLQFHERAWINANRDRQRLTRRAVKKQLNIGNLPLFEGRPVSAARYVDAVTRGFARFMNGVCAQKSGVRAWLELNVDRELPLRFIFRSTAIYLRTLQSLQEPSALKSGFSTFLVLERLSRARYCDAASDYPSRELLDAEVSQLLARDVPIFLMNARSSDLKAPLTDTLPGFFECTGLDFALSRLQGLDAAQINLQTNLLKTSFALASGQHAVNATPASMGHEEENIARRELSHLDAAEGIAQRLEESAFFAEDSSVNWISVIYEDRLQRWQVQPLGARLFDGISGLVMFFAAACDIKEHPRHRGLLDRSVATLEGVVAHPSFAREAGRLGLGIATGLSSIADTLGRLSRHQRYTHLSSSTEACLSLLVRLVNASGDAVNRDLFGGAAGALAALASSPPGLLDSIALKGLRADLFAYLESPQWRELPVGYAHGRSGILWALACSHRAVPLEPFERELLRVEQERIADEFLPQHGNWLDPRYPNAGDGAGVTWTFCGGAPGIVHGAAPVIATVGSGPLKNRWAQIRESVIASHRRAPANPVDHLCCGNFGRMLALNDPPGNSPMATVPTGTYSLGWEGIPDVPGLFQGLAGIGLAHLYLHDRARAQNWMWWSADVPID</sequence>
<dbReference type="Pfam" id="PF05147">
    <property type="entry name" value="LANC_like"/>
    <property type="match status" value="1"/>
</dbReference>
<dbReference type="eggNOG" id="COG4403">
    <property type="taxonomic scope" value="Bacteria"/>
</dbReference>
<evidence type="ECO:0000313" key="3">
    <source>
        <dbReference type="Proteomes" id="UP000029640"/>
    </source>
</evidence>
<dbReference type="STRING" id="1265313.HRUBRA_02145"/>
<name>A0A095VPH2_9GAMM</name>
<dbReference type="AlphaFoldDB" id="A0A095VPH2"/>
<dbReference type="InterPro" id="IPR017146">
    <property type="entry name" value="Lanti_2_LanM"/>
</dbReference>
<gene>
    <name evidence="2" type="ORF">HRUBRA_02145</name>
</gene>
<dbReference type="Gene3D" id="1.50.10.20">
    <property type="match status" value="1"/>
</dbReference>
<comment type="caution">
    <text evidence="2">The sequence shown here is derived from an EMBL/GenBank/DDBJ whole genome shotgun (WGS) entry which is preliminary data.</text>
</comment>
<dbReference type="InterPro" id="IPR007822">
    <property type="entry name" value="LANC-like"/>
</dbReference>
<keyword evidence="3" id="KW-1185">Reference proteome</keyword>
<dbReference type="EMBL" id="AUVB01000061">
    <property type="protein sequence ID" value="KGE03280.1"/>
    <property type="molecule type" value="Genomic_DNA"/>
</dbReference>
<dbReference type="OrthoDB" id="9148343at2"/>
<accession>A0A095VPH2</accession>
<protein>
    <recommendedName>
        <fullName evidence="1">Lantibiotic biosynthesis protein dehydration domain-containing protein</fullName>
    </recommendedName>
</protein>
<feature type="domain" description="Lantibiotic biosynthesis protein dehydration" evidence="1">
    <location>
        <begin position="199"/>
        <end position="578"/>
    </location>
</feature>
<organism evidence="2 3">
    <name type="scientific">Pseudohaliea rubra DSM 19751</name>
    <dbReference type="NCBI Taxonomy" id="1265313"/>
    <lineage>
        <taxon>Bacteria</taxon>
        <taxon>Pseudomonadati</taxon>
        <taxon>Pseudomonadota</taxon>
        <taxon>Gammaproteobacteria</taxon>
        <taxon>Cellvibrionales</taxon>
        <taxon>Halieaceae</taxon>
        <taxon>Pseudohaliea</taxon>
    </lineage>
</organism>
<proteinExistence type="predicted"/>
<dbReference type="Proteomes" id="UP000029640">
    <property type="component" value="Unassembled WGS sequence"/>
</dbReference>